<dbReference type="OrthoDB" id="10249691at2759"/>
<dbReference type="Pfam" id="PF12248">
    <property type="entry name" value="Methyltransf_FA"/>
    <property type="match status" value="1"/>
</dbReference>
<name>A0A226F384_FOLCA</name>
<evidence type="ECO:0000313" key="3">
    <source>
        <dbReference type="EMBL" id="OXA63884.1"/>
    </source>
</evidence>
<gene>
    <name evidence="3" type="ORF">Fcan01_02618</name>
</gene>
<reference evidence="3 4" key="1">
    <citation type="submission" date="2015-12" db="EMBL/GenBank/DDBJ databases">
        <title>The genome of Folsomia candida.</title>
        <authorList>
            <person name="Faddeeva A."/>
            <person name="Derks M.F."/>
            <person name="Anvar Y."/>
            <person name="Smit S."/>
            <person name="Van Straalen N."/>
            <person name="Roelofs D."/>
        </authorList>
    </citation>
    <scope>NUCLEOTIDE SEQUENCE [LARGE SCALE GENOMIC DNA]</scope>
    <source>
        <strain evidence="3 4">VU population</strain>
        <tissue evidence="3">Whole body</tissue>
    </source>
</reference>
<evidence type="ECO:0000259" key="2">
    <source>
        <dbReference type="Pfam" id="PF12248"/>
    </source>
</evidence>
<feature type="domain" description="Farnesoic acid O-methyl transferase" evidence="2">
    <location>
        <begin position="426"/>
        <end position="554"/>
    </location>
</feature>
<feature type="region of interest" description="Disordered" evidence="1">
    <location>
        <begin position="1"/>
        <end position="22"/>
    </location>
</feature>
<sequence length="588" mass="66605">MGDEGEPELPNPLTEAKQGSSRITPAIQFSQEEQTYHKHLTLGIEDKLQKNRMIKDINLTIRKPTEKPTISGWERKHGVLPTDLKDYYLSTNGFKLTWSLEHAGDNLKIGEMNINPINQLVALESLDPVDAGGDGRRMSGNTTNKFFDIKRSNGKLKLSGNFSQLEVPHRKINPGGNSEEIGDINNKFSIYFSELRQTMEANSQSKSQKEVGLFLAPNDKAFILDQSKYGWVCLIYPAARNKTILLPPNSPRSVTEPSQQVEPNVEIWFLDNSLTWHYLAPTFSHYYRMLLFHLGVPQWQYRFTPYGLSSWAEQLFWIIVPHLLTPLKPLKINTSSDLWSSDVPSEAATPNPTPNVLSSVMFRRKKRDKVEERIKSLLIIISLFASNCFCELPDANITSEKENGAANFTHETCQLETVSSKEFRTFYPVENWFNRNGVIELLVRFMGIADGHIALTANNTTDNPRSVSSYVISLGAYNNKVSEIRRGHILEHKTNTPGILSEHQYRGFLVRYNPRTGGIDVFPEGSDIPLLHLDDPNPLMIKYFAFSTWDNRVVQVAFNCKAKDAYSSLPLNDADDMSGQRKTSMIAT</sequence>
<protein>
    <submittedName>
        <fullName evidence="3">Tubulin polyglutamylase complex subunit 2</fullName>
    </submittedName>
</protein>
<dbReference type="PANTHER" id="PTHR31854">
    <property type="entry name" value="TUBULIN POLYGLUTAMYLASE COMPLEX SUBUNIT 2"/>
    <property type="match status" value="1"/>
</dbReference>
<dbReference type="AlphaFoldDB" id="A0A226F384"/>
<dbReference type="EMBL" id="LNIX01000001">
    <property type="protein sequence ID" value="OXA63884.1"/>
    <property type="molecule type" value="Genomic_DNA"/>
</dbReference>
<evidence type="ECO:0000313" key="4">
    <source>
        <dbReference type="Proteomes" id="UP000198287"/>
    </source>
</evidence>
<dbReference type="PANTHER" id="PTHR31854:SF2">
    <property type="entry name" value="TUBULIN POLYGLUTAMYLASE COMPLEX SUBUNIT 2"/>
    <property type="match status" value="1"/>
</dbReference>
<dbReference type="InterPro" id="IPR039231">
    <property type="entry name" value="TPGS2"/>
</dbReference>
<organism evidence="3 4">
    <name type="scientific">Folsomia candida</name>
    <name type="common">Springtail</name>
    <dbReference type="NCBI Taxonomy" id="158441"/>
    <lineage>
        <taxon>Eukaryota</taxon>
        <taxon>Metazoa</taxon>
        <taxon>Ecdysozoa</taxon>
        <taxon>Arthropoda</taxon>
        <taxon>Hexapoda</taxon>
        <taxon>Collembola</taxon>
        <taxon>Entomobryomorpha</taxon>
        <taxon>Isotomoidea</taxon>
        <taxon>Isotomidae</taxon>
        <taxon>Proisotominae</taxon>
        <taxon>Folsomia</taxon>
    </lineage>
</organism>
<dbReference type="InterPro" id="IPR022041">
    <property type="entry name" value="Methyltransf_FA"/>
</dbReference>
<keyword evidence="4" id="KW-1185">Reference proteome</keyword>
<comment type="caution">
    <text evidence="3">The sequence shown here is derived from an EMBL/GenBank/DDBJ whole genome shotgun (WGS) entry which is preliminary data.</text>
</comment>
<accession>A0A226F384</accession>
<proteinExistence type="predicted"/>
<dbReference type="STRING" id="158441.A0A226F384"/>
<dbReference type="Proteomes" id="UP000198287">
    <property type="component" value="Unassembled WGS sequence"/>
</dbReference>
<evidence type="ECO:0000256" key="1">
    <source>
        <dbReference type="SAM" id="MobiDB-lite"/>
    </source>
</evidence>